<dbReference type="InterPro" id="IPR010699">
    <property type="entry name" value="DUF1275"/>
</dbReference>
<sequence length="246" mass="27246">MLRHSGRRRNHKQNIRLAAMLCLTAGFVNVSGLLAFKVLTTNVTGHAALFAEQLAEGNLRSARMVGLWMLLFLSGAFCSGYYIRWASARKHNSYMVPVVVEIAILVLVGATAHNYNHSVAQTEFFAGILLFAMGLQNAFVSVISGAAVRTTHLTGLFTDLGIDLSALAHKGDVPRNILQQRIILKVVIILFFLSGAIAGGYIFKQISYHTFYIPAGILVFALFYDVYRIKLSRLYHHLMLKKADTT</sequence>
<keyword evidence="1" id="KW-0472">Membrane</keyword>
<dbReference type="EMBL" id="PPSL01000003">
    <property type="protein sequence ID" value="PQJ10767.1"/>
    <property type="molecule type" value="Genomic_DNA"/>
</dbReference>
<name>A0A2S7SVX8_9BACT</name>
<dbReference type="AlphaFoldDB" id="A0A2S7SVX8"/>
<proteinExistence type="predicted"/>
<dbReference type="Pfam" id="PF06912">
    <property type="entry name" value="DUF1275"/>
    <property type="match status" value="1"/>
</dbReference>
<gene>
    <name evidence="2" type="ORF">CJD36_012410</name>
</gene>
<protein>
    <submittedName>
        <fullName evidence="2">DUF1275 domain-containing protein</fullName>
    </submittedName>
</protein>
<dbReference type="PANTHER" id="PTHR37314">
    <property type="entry name" value="SLR0142 PROTEIN"/>
    <property type="match status" value="1"/>
</dbReference>
<dbReference type="PANTHER" id="PTHR37314:SF4">
    <property type="entry name" value="UPF0700 TRANSMEMBRANE PROTEIN YOAK"/>
    <property type="match status" value="1"/>
</dbReference>
<organism evidence="2 3">
    <name type="scientific">Flavipsychrobacter stenotrophus</name>
    <dbReference type="NCBI Taxonomy" id="2077091"/>
    <lineage>
        <taxon>Bacteria</taxon>
        <taxon>Pseudomonadati</taxon>
        <taxon>Bacteroidota</taxon>
        <taxon>Chitinophagia</taxon>
        <taxon>Chitinophagales</taxon>
        <taxon>Chitinophagaceae</taxon>
        <taxon>Flavipsychrobacter</taxon>
    </lineage>
</organism>
<dbReference type="OrthoDB" id="270162at2"/>
<feature type="transmembrane region" description="Helical" evidence="1">
    <location>
        <begin position="65"/>
        <end position="82"/>
    </location>
</feature>
<feature type="transmembrane region" description="Helical" evidence="1">
    <location>
        <begin position="182"/>
        <end position="203"/>
    </location>
</feature>
<keyword evidence="1" id="KW-0812">Transmembrane</keyword>
<accession>A0A2S7SVX8</accession>
<dbReference type="Proteomes" id="UP000239872">
    <property type="component" value="Unassembled WGS sequence"/>
</dbReference>
<keyword evidence="1" id="KW-1133">Transmembrane helix</keyword>
<feature type="transmembrane region" description="Helical" evidence="1">
    <location>
        <begin position="94"/>
        <end position="112"/>
    </location>
</feature>
<comment type="caution">
    <text evidence="2">The sequence shown here is derived from an EMBL/GenBank/DDBJ whole genome shotgun (WGS) entry which is preliminary data.</text>
</comment>
<keyword evidence="3" id="KW-1185">Reference proteome</keyword>
<feature type="transmembrane region" description="Helical" evidence="1">
    <location>
        <begin position="209"/>
        <end position="227"/>
    </location>
</feature>
<evidence type="ECO:0000313" key="3">
    <source>
        <dbReference type="Proteomes" id="UP000239872"/>
    </source>
</evidence>
<evidence type="ECO:0000313" key="2">
    <source>
        <dbReference type="EMBL" id="PQJ10767.1"/>
    </source>
</evidence>
<dbReference type="RefSeq" id="WP_105039494.1">
    <property type="nucleotide sequence ID" value="NZ_PPSL01000003.1"/>
</dbReference>
<feature type="transmembrane region" description="Helical" evidence="1">
    <location>
        <begin position="124"/>
        <end position="148"/>
    </location>
</feature>
<reference evidence="2 3" key="1">
    <citation type="submission" date="2018-01" db="EMBL/GenBank/DDBJ databases">
        <title>A novel member of the phylum Bacteroidetes isolated from glacier ice.</title>
        <authorList>
            <person name="Liu Q."/>
            <person name="Xin Y.-H."/>
        </authorList>
    </citation>
    <scope>NUCLEOTIDE SEQUENCE [LARGE SCALE GENOMIC DNA]</scope>
    <source>
        <strain evidence="2 3">RB1R16</strain>
    </source>
</reference>
<evidence type="ECO:0000256" key="1">
    <source>
        <dbReference type="SAM" id="Phobius"/>
    </source>
</evidence>